<dbReference type="OrthoDB" id="8702870at2"/>
<dbReference type="InterPro" id="IPR007829">
    <property type="entry name" value="TM2"/>
</dbReference>
<reference evidence="8" key="1">
    <citation type="submission" date="2015-07" db="EMBL/GenBank/DDBJ databases">
        <title>Discovery of a poly(ethylene terephthalate assimilation.</title>
        <authorList>
            <person name="Yoshida S."/>
            <person name="Hiraga K."/>
            <person name="Takehana T."/>
            <person name="Taniguchi I."/>
            <person name="Yamaji H."/>
            <person name="Maeda Y."/>
            <person name="Toyohara K."/>
            <person name="Miyamoto K."/>
            <person name="Kimura Y."/>
            <person name="Oda K."/>
        </authorList>
    </citation>
    <scope>NUCLEOTIDE SEQUENCE [LARGE SCALE GENOMIC DNA]</scope>
    <source>
        <strain evidence="8">NBRC 110686 / TISTR 2288 / 201-F6</strain>
    </source>
</reference>
<protein>
    <submittedName>
        <fullName evidence="7">Putative transmembrane protein</fullName>
    </submittedName>
</protein>
<dbReference type="Proteomes" id="UP000037660">
    <property type="component" value="Unassembled WGS sequence"/>
</dbReference>
<evidence type="ECO:0000256" key="4">
    <source>
        <dbReference type="ARBA" id="ARBA00023136"/>
    </source>
</evidence>
<dbReference type="EMBL" id="BBYR01000002">
    <property type="protein sequence ID" value="GAP33822.1"/>
    <property type="molecule type" value="Genomic_DNA"/>
</dbReference>
<evidence type="ECO:0000256" key="1">
    <source>
        <dbReference type="ARBA" id="ARBA00004141"/>
    </source>
</evidence>
<feature type="transmembrane region" description="Helical" evidence="5">
    <location>
        <begin position="59"/>
        <end position="84"/>
    </location>
</feature>
<keyword evidence="4 5" id="KW-0472">Membrane</keyword>
<dbReference type="AlphaFoldDB" id="A0A0K8NTV9"/>
<evidence type="ECO:0000256" key="3">
    <source>
        <dbReference type="ARBA" id="ARBA00022989"/>
    </source>
</evidence>
<accession>A0A0K8NTV9</accession>
<feature type="domain" description="TM2" evidence="6">
    <location>
        <begin position="1"/>
        <end position="34"/>
    </location>
</feature>
<evidence type="ECO:0000256" key="5">
    <source>
        <dbReference type="SAM" id="Phobius"/>
    </source>
</evidence>
<dbReference type="RefSeq" id="WP_054017977.1">
    <property type="nucleotide sequence ID" value="NZ_BBYR01000002.1"/>
</dbReference>
<keyword evidence="3 5" id="KW-1133">Transmembrane helix</keyword>
<evidence type="ECO:0000313" key="8">
    <source>
        <dbReference type="Proteomes" id="UP000037660"/>
    </source>
</evidence>
<evidence type="ECO:0000313" key="7">
    <source>
        <dbReference type="EMBL" id="GAP33822.1"/>
    </source>
</evidence>
<gene>
    <name evidence="7" type="ORF">ISF6_1077</name>
</gene>
<organism evidence="7 8">
    <name type="scientific">Piscinibacter sakaiensis</name>
    <name type="common">Ideonella sakaiensis</name>
    <dbReference type="NCBI Taxonomy" id="1547922"/>
    <lineage>
        <taxon>Bacteria</taxon>
        <taxon>Pseudomonadati</taxon>
        <taxon>Pseudomonadota</taxon>
        <taxon>Betaproteobacteria</taxon>
        <taxon>Burkholderiales</taxon>
        <taxon>Sphaerotilaceae</taxon>
        <taxon>Piscinibacter</taxon>
    </lineage>
</organism>
<comment type="caution">
    <text evidence="7">The sequence shown here is derived from an EMBL/GenBank/DDBJ whole genome shotgun (WGS) entry which is preliminary data.</text>
</comment>
<comment type="subcellular location">
    <subcellularLocation>
        <location evidence="1">Membrane</location>
        <topology evidence="1">Multi-pass membrane protein</topology>
    </subcellularLocation>
</comment>
<dbReference type="STRING" id="1547922.ISF6_1077"/>
<keyword evidence="8" id="KW-1185">Reference proteome</keyword>
<proteinExistence type="predicted"/>
<dbReference type="Pfam" id="PF05154">
    <property type="entry name" value="TM2"/>
    <property type="match status" value="1"/>
</dbReference>
<evidence type="ECO:0000256" key="2">
    <source>
        <dbReference type="ARBA" id="ARBA00022692"/>
    </source>
</evidence>
<reference evidence="7 8" key="2">
    <citation type="journal article" date="2016" name="Science">
        <title>A bacterium that degrades and assimilates poly(ethylene terephthalate).</title>
        <authorList>
            <person name="Yoshida S."/>
            <person name="Hiraga K."/>
            <person name="Takehana T."/>
            <person name="Taniguchi I."/>
            <person name="Yamaji H."/>
            <person name="Maeda Y."/>
            <person name="Toyohara K."/>
            <person name="Miyamoto K."/>
            <person name="Kimura Y."/>
            <person name="Oda K."/>
        </authorList>
    </citation>
    <scope>NUCLEOTIDE SEQUENCE [LARGE SCALE GENOMIC DNA]</scope>
    <source>
        <strain evidence="8">NBRC 110686 / TISTR 2288 / 201-F6</strain>
    </source>
</reference>
<dbReference type="GO" id="GO:0016020">
    <property type="term" value="C:membrane"/>
    <property type="evidence" value="ECO:0007669"/>
    <property type="project" value="UniProtKB-SubCell"/>
</dbReference>
<evidence type="ECO:0000259" key="6">
    <source>
        <dbReference type="Pfam" id="PF05154"/>
    </source>
</evidence>
<name>A0A0K8NTV9_PISS1</name>
<keyword evidence="2 5" id="KW-0812">Transmembrane</keyword>
<feature type="transmembrane region" description="Helical" evidence="5">
    <location>
        <begin position="104"/>
        <end position="128"/>
    </location>
</feature>
<sequence length="146" mass="16060">MHKSKTLATWIAILGGGFGLHRFYLHGFRDAWGWAYPLPTMLGLAGVQRMRELGLDDQVAWALVPLLGFALAAAMLSAIVYALTPDERWHRRHNPQEPAPEASGWGAVLGAALALLLGAGVLMATIAFSGQRYFEYQIEEARKISR</sequence>
<feature type="transmembrane region" description="Helical" evidence="5">
    <location>
        <begin position="7"/>
        <end position="25"/>
    </location>
</feature>